<dbReference type="InterPro" id="IPR036259">
    <property type="entry name" value="MFS_trans_sf"/>
</dbReference>
<dbReference type="InterPro" id="IPR011701">
    <property type="entry name" value="MFS"/>
</dbReference>
<evidence type="ECO:0000256" key="2">
    <source>
        <dbReference type="ARBA" id="ARBA00008335"/>
    </source>
</evidence>
<evidence type="ECO:0000256" key="6">
    <source>
        <dbReference type="ARBA" id="ARBA00022989"/>
    </source>
</evidence>
<feature type="transmembrane region" description="Helical" evidence="8">
    <location>
        <begin position="63"/>
        <end position="86"/>
    </location>
</feature>
<dbReference type="EMBL" id="LVJN01000018">
    <property type="protein sequence ID" value="OSM05366.1"/>
    <property type="molecule type" value="Genomic_DNA"/>
</dbReference>
<feature type="transmembrane region" description="Helical" evidence="8">
    <location>
        <begin position="347"/>
        <end position="366"/>
    </location>
</feature>
<reference evidence="10 11" key="1">
    <citation type="journal article" date="2016" name="BMC Genomics">
        <title>Combined genomic and structural analyses of a cultured magnetotactic bacterium reveals its niche adaptation to a dynamic environment.</title>
        <authorList>
            <person name="Araujo A.C."/>
            <person name="Morillo V."/>
            <person name="Cypriano J."/>
            <person name="Teixeira L.C."/>
            <person name="Leao P."/>
            <person name="Lyra S."/>
            <person name="Almeida L.G."/>
            <person name="Bazylinski D.A."/>
            <person name="Vasconcellos A.T."/>
            <person name="Abreu F."/>
            <person name="Lins U."/>
        </authorList>
    </citation>
    <scope>NUCLEOTIDE SEQUENCE [LARGE SCALE GENOMIC DNA]</scope>
    <source>
        <strain evidence="10 11">IT-1</strain>
    </source>
</reference>
<evidence type="ECO:0000313" key="11">
    <source>
        <dbReference type="Proteomes" id="UP000194003"/>
    </source>
</evidence>
<name>A0A1Y2K9K6_9PROT</name>
<dbReference type="Pfam" id="PF07690">
    <property type="entry name" value="MFS_1"/>
    <property type="match status" value="1"/>
</dbReference>
<dbReference type="CDD" id="cd17324">
    <property type="entry name" value="MFS_NepI_like"/>
    <property type="match status" value="1"/>
</dbReference>
<protein>
    <submittedName>
        <fullName evidence="10">Putative major facilitator superfamily transporter</fullName>
    </submittedName>
</protein>
<dbReference type="Proteomes" id="UP000194003">
    <property type="component" value="Unassembled WGS sequence"/>
</dbReference>
<keyword evidence="4" id="KW-1003">Cell membrane</keyword>
<sequence>MFALVASGFTNIYLTQPVLPVLQQEFGVSVAEAAWSISAVILGITLANIPFGLLADALPVRPIILLGGLMIAAAGLFTSTADALSWHVAGRFTQGLFIPALTTCLAAYLARVLPPDRLNVIMGSYVAATVLGGLGGRLLGGWIHPPLHWRYALVSAAALTIVSTVIAWWLLPREGKRVRPDHASRVGFLDLIRQWRVLRLVFSGMGSFFVFSSLFNYLPFRLAQPPFALSTNAITAVYLVYIMGIFIGPMAGKIANRWGSGSTLLAGAAVTFASVLLSALPWLSGVVAALLLLCAGFFTVHAASVGALNRALAHGHGRANALYVLFYYLGGWLGVSASGLAFQTWGWAGVMGVCVGMLAFPALAGWQLQREQESGN</sequence>
<evidence type="ECO:0000256" key="3">
    <source>
        <dbReference type="ARBA" id="ARBA00022448"/>
    </source>
</evidence>
<accession>A0A1Y2K9K6</accession>
<evidence type="ECO:0000259" key="9">
    <source>
        <dbReference type="PROSITE" id="PS50850"/>
    </source>
</evidence>
<gene>
    <name evidence="10" type="ORF">MAIT1_03548</name>
</gene>
<keyword evidence="5 8" id="KW-0812">Transmembrane</keyword>
<keyword evidence="6 8" id="KW-1133">Transmembrane helix</keyword>
<feature type="transmembrane region" description="Helical" evidence="8">
    <location>
        <begin position="197"/>
        <end position="215"/>
    </location>
</feature>
<feature type="transmembrane region" description="Helical" evidence="8">
    <location>
        <begin position="263"/>
        <end position="283"/>
    </location>
</feature>
<feature type="transmembrane region" description="Helical" evidence="8">
    <location>
        <begin position="92"/>
        <end position="110"/>
    </location>
</feature>
<dbReference type="Gene3D" id="1.20.1250.20">
    <property type="entry name" value="MFS general substrate transporter like domains"/>
    <property type="match status" value="1"/>
</dbReference>
<dbReference type="PANTHER" id="PTHR43271">
    <property type="entry name" value="BLL2771 PROTEIN"/>
    <property type="match status" value="1"/>
</dbReference>
<feature type="transmembrane region" description="Helical" evidence="8">
    <location>
        <begin position="227"/>
        <end position="251"/>
    </location>
</feature>
<comment type="subcellular location">
    <subcellularLocation>
        <location evidence="1">Cell membrane</location>
        <topology evidence="1">Multi-pass membrane protein</topology>
    </subcellularLocation>
</comment>
<dbReference type="GO" id="GO:0022857">
    <property type="term" value="F:transmembrane transporter activity"/>
    <property type="evidence" value="ECO:0007669"/>
    <property type="project" value="InterPro"/>
</dbReference>
<feature type="transmembrane region" description="Helical" evidence="8">
    <location>
        <begin position="289"/>
        <end position="309"/>
    </location>
</feature>
<comment type="similarity">
    <text evidence="2">Belongs to the major facilitator superfamily.</text>
</comment>
<evidence type="ECO:0000256" key="4">
    <source>
        <dbReference type="ARBA" id="ARBA00022475"/>
    </source>
</evidence>
<evidence type="ECO:0000313" key="10">
    <source>
        <dbReference type="EMBL" id="OSM05366.1"/>
    </source>
</evidence>
<keyword evidence="7 8" id="KW-0472">Membrane</keyword>
<evidence type="ECO:0000256" key="8">
    <source>
        <dbReference type="SAM" id="Phobius"/>
    </source>
</evidence>
<feature type="transmembrane region" description="Helical" evidence="8">
    <location>
        <begin position="122"/>
        <end position="143"/>
    </location>
</feature>
<dbReference type="InterPro" id="IPR020846">
    <property type="entry name" value="MFS_dom"/>
</dbReference>
<dbReference type="SUPFAM" id="SSF103473">
    <property type="entry name" value="MFS general substrate transporter"/>
    <property type="match status" value="1"/>
</dbReference>
<comment type="caution">
    <text evidence="10">The sequence shown here is derived from an EMBL/GenBank/DDBJ whole genome shotgun (WGS) entry which is preliminary data.</text>
</comment>
<evidence type="ECO:0000256" key="5">
    <source>
        <dbReference type="ARBA" id="ARBA00022692"/>
    </source>
</evidence>
<dbReference type="PANTHER" id="PTHR43271:SF2">
    <property type="entry name" value="BLL2771 PROTEIN"/>
    <property type="match status" value="1"/>
</dbReference>
<dbReference type="PROSITE" id="PS50850">
    <property type="entry name" value="MFS"/>
    <property type="match status" value="1"/>
</dbReference>
<keyword evidence="11" id="KW-1185">Reference proteome</keyword>
<feature type="transmembrane region" description="Helical" evidence="8">
    <location>
        <begin position="321"/>
        <end position="341"/>
    </location>
</feature>
<dbReference type="STRING" id="1434232.MAIT1_03548"/>
<proteinExistence type="inferred from homology"/>
<keyword evidence="3" id="KW-0813">Transport</keyword>
<evidence type="ECO:0000256" key="7">
    <source>
        <dbReference type="ARBA" id="ARBA00023136"/>
    </source>
</evidence>
<feature type="transmembrane region" description="Helical" evidence="8">
    <location>
        <begin position="149"/>
        <end position="171"/>
    </location>
</feature>
<organism evidence="10 11">
    <name type="scientific">Magnetofaba australis IT-1</name>
    <dbReference type="NCBI Taxonomy" id="1434232"/>
    <lineage>
        <taxon>Bacteria</taxon>
        <taxon>Pseudomonadati</taxon>
        <taxon>Pseudomonadota</taxon>
        <taxon>Magnetococcia</taxon>
        <taxon>Magnetococcales</taxon>
        <taxon>Magnetococcaceae</taxon>
        <taxon>Magnetofaba</taxon>
    </lineage>
</organism>
<feature type="transmembrane region" description="Helical" evidence="8">
    <location>
        <begin position="33"/>
        <end position="51"/>
    </location>
</feature>
<evidence type="ECO:0000256" key="1">
    <source>
        <dbReference type="ARBA" id="ARBA00004651"/>
    </source>
</evidence>
<dbReference type="GO" id="GO:0005886">
    <property type="term" value="C:plasma membrane"/>
    <property type="evidence" value="ECO:0007669"/>
    <property type="project" value="UniProtKB-SubCell"/>
</dbReference>
<dbReference type="AlphaFoldDB" id="A0A1Y2K9K6"/>
<feature type="domain" description="Major facilitator superfamily (MFS) profile" evidence="9">
    <location>
        <begin position="1"/>
        <end position="373"/>
    </location>
</feature>